<dbReference type="EMBL" id="JANYMP010000036">
    <property type="protein sequence ID" value="MCS7483691.1"/>
    <property type="molecule type" value="Genomic_DNA"/>
</dbReference>
<accession>A0A9X3AJ89</accession>
<dbReference type="Proteomes" id="UP001141259">
    <property type="component" value="Unassembled WGS sequence"/>
</dbReference>
<name>A0A9X3AJ89_9PSEU</name>
<comment type="caution">
    <text evidence="1">The sequence shown here is derived from an EMBL/GenBank/DDBJ whole genome shotgun (WGS) entry which is preliminary data.</text>
</comment>
<dbReference type="RefSeq" id="WP_259629144.1">
    <property type="nucleotide sequence ID" value="NZ_JANYMP010000036.1"/>
</dbReference>
<dbReference type="GO" id="GO:0016491">
    <property type="term" value="F:oxidoreductase activity"/>
    <property type="evidence" value="ECO:0007669"/>
    <property type="project" value="InterPro"/>
</dbReference>
<proteinExistence type="predicted"/>
<sequence>MCRTRADALTWRTDEVEQVVRAARRAPLYGGGHPWVLEPHGHSVSLYELPHHTIHDRLGVGRLLTCGAVLHNVHTALRAAGWRVEVTLPGDVDRPDLLAVLTAVEHSAPTPQEVLDHQALTGPGMPGSPELSVLIAADRWPGTRVRVVDSAAEPMVAALPAGSTGLLVSTDGDSRKDVLCAGAALQAVRLRARALGVQTCGVRGPLHGLPGHRWALLGVRGLSGPNPEE</sequence>
<dbReference type="Gene3D" id="3.40.109.10">
    <property type="entry name" value="NADH Oxidase"/>
    <property type="match status" value="1"/>
</dbReference>
<dbReference type="AlphaFoldDB" id="A0A9X3AJ89"/>
<dbReference type="InterPro" id="IPR000415">
    <property type="entry name" value="Nitroreductase-like"/>
</dbReference>
<keyword evidence="2" id="KW-1185">Reference proteome</keyword>
<protein>
    <submittedName>
        <fullName evidence="1">Uncharacterized protein</fullName>
    </submittedName>
</protein>
<organism evidence="1 2">
    <name type="scientific">Umezawaea endophytica</name>
    <dbReference type="NCBI Taxonomy" id="1654476"/>
    <lineage>
        <taxon>Bacteria</taxon>
        <taxon>Bacillati</taxon>
        <taxon>Actinomycetota</taxon>
        <taxon>Actinomycetes</taxon>
        <taxon>Pseudonocardiales</taxon>
        <taxon>Pseudonocardiaceae</taxon>
        <taxon>Umezawaea</taxon>
    </lineage>
</organism>
<reference evidence="1" key="1">
    <citation type="submission" date="2022-08" db="EMBL/GenBank/DDBJ databases">
        <authorList>
            <person name="Tistechok S."/>
            <person name="Samborskyy M."/>
            <person name="Roman I."/>
        </authorList>
    </citation>
    <scope>NUCLEOTIDE SEQUENCE</scope>
    <source>
        <strain evidence="1">DSM 103496</strain>
    </source>
</reference>
<evidence type="ECO:0000313" key="1">
    <source>
        <dbReference type="EMBL" id="MCS7483691.1"/>
    </source>
</evidence>
<evidence type="ECO:0000313" key="2">
    <source>
        <dbReference type="Proteomes" id="UP001141259"/>
    </source>
</evidence>
<gene>
    <name evidence="1" type="ORF">NZH93_43205</name>
</gene>